<organism evidence="6 7">
    <name type="scientific">Candidatus Magnetoglobus multicellularis str. Araruama</name>
    <dbReference type="NCBI Taxonomy" id="890399"/>
    <lineage>
        <taxon>Bacteria</taxon>
        <taxon>Pseudomonadati</taxon>
        <taxon>Thermodesulfobacteriota</taxon>
        <taxon>Desulfobacteria</taxon>
        <taxon>Desulfobacterales</taxon>
        <taxon>Desulfobacteraceae</taxon>
        <taxon>Candidatus Magnetoglobus</taxon>
    </lineage>
</organism>
<dbReference type="AlphaFoldDB" id="A0A1V1P0Z1"/>
<dbReference type="InterPro" id="IPR027417">
    <property type="entry name" value="P-loop_NTPase"/>
</dbReference>
<dbReference type="GO" id="GO:0016020">
    <property type="term" value="C:membrane"/>
    <property type="evidence" value="ECO:0007669"/>
    <property type="project" value="InterPro"/>
</dbReference>
<name>A0A1V1P0Z1_9BACT</name>
<dbReference type="Gene3D" id="2.70.50.60">
    <property type="entry name" value="abc- transporter (atp binding component) like domain"/>
    <property type="match status" value="1"/>
</dbReference>
<dbReference type="PROSITE" id="PS00211">
    <property type="entry name" value="ABC_TRANSPORTER_1"/>
    <property type="match status" value="1"/>
</dbReference>
<evidence type="ECO:0000256" key="3">
    <source>
        <dbReference type="ARBA" id="ARBA00022741"/>
    </source>
</evidence>
<dbReference type="PANTHER" id="PTHR46743">
    <property type="entry name" value="TEICHOIC ACIDS EXPORT ATP-BINDING PROTEIN TAGH"/>
    <property type="match status" value="1"/>
</dbReference>
<dbReference type="Pfam" id="PF00005">
    <property type="entry name" value="ABC_tran"/>
    <property type="match status" value="1"/>
</dbReference>
<dbReference type="InterPro" id="IPR050683">
    <property type="entry name" value="Bact_Polysacc_Export_ATP-bd"/>
</dbReference>
<dbReference type="PROSITE" id="PS50893">
    <property type="entry name" value="ABC_TRANSPORTER_2"/>
    <property type="match status" value="1"/>
</dbReference>
<dbReference type="GO" id="GO:0140359">
    <property type="term" value="F:ABC-type transporter activity"/>
    <property type="evidence" value="ECO:0007669"/>
    <property type="project" value="InterPro"/>
</dbReference>
<keyword evidence="3" id="KW-0547">Nucleotide-binding</keyword>
<evidence type="ECO:0000313" key="7">
    <source>
        <dbReference type="Proteomes" id="UP000189670"/>
    </source>
</evidence>
<dbReference type="GO" id="GO:0005524">
    <property type="term" value="F:ATP binding"/>
    <property type="evidence" value="ECO:0007669"/>
    <property type="project" value="UniProtKB-KW"/>
</dbReference>
<evidence type="ECO:0000256" key="4">
    <source>
        <dbReference type="ARBA" id="ARBA00022840"/>
    </source>
</evidence>
<dbReference type="InterPro" id="IPR017871">
    <property type="entry name" value="ABC_transporter-like_CS"/>
</dbReference>
<dbReference type="InterPro" id="IPR003439">
    <property type="entry name" value="ABC_transporter-like_ATP-bd"/>
</dbReference>
<dbReference type="InterPro" id="IPR003593">
    <property type="entry name" value="AAA+_ATPase"/>
</dbReference>
<evidence type="ECO:0000313" key="6">
    <source>
        <dbReference type="EMBL" id="ETR68415.1"/>
    </source>
</evidence>
<evidence type="ECO:0000256" key="2">
    <source>
        <dbReference type="ARBA" id="ARBA00022448"/>
    </source>
</evidence>
<dbReference type="InterPro" id="IPR015860">
    <property type="entry name" value="ABC_transpr_TagH-like"/>
</dbReference>
<dbReference type="CDD" id="cd03220">
    <property type="entry name" value="ABC_KpsT_Wzt"/>
    <property type="match status" value="1"/>
</dbReference>
<keyword evidence="2" id="KW-0813">Transport</keyword>
<dbReference type="SMART" id="SM00382">
    <property type="entry name" value="AAA"/>
    <property type="match status" value="1"/>
</dbReference>
<gene>
    <name evidence="6" type="ORF">OMM_04581</name>
</gene>
<dbReference type="Pfam" id="PF14524">
    <property type="entry name" value="Wzt_C"/>
    <property type="match status" value="1"/>
</dbReference>
<accession>A0A1V1P0Z1</accession>
<proteinExistence type="inferred from homology"/>
<comment type="caution">
    <text evidence="6">The sequence shown here is derived from an EMBL/GenBank/DDBJ whole genome shotgun (WGS) entry which is preliminary data.</text>
</comment>
<dbReference type="GO" id="GO:0016887">
    <property type="term" value="F:ATP hydrolysis activity"/>
    <property type="evidence" value="ECO:0007669"/>
    <property type="project" value="InterPro"/>
</dbReference>
<dbReference type="SUPFAM" id="SSF52540">
    <property type="entry name" value="P-loop containing nucleoside triphosphate hydrolases"/>
    <property type="match status" value="1"/>
</dbReference>
<dbReference type="InterPro" id="IPR029439">
    <property type="entry name" value="Wzt_C"/>
</dbReference>
<dbReference type="Gene3D" id="3.40.50.300">
    <property type="entry name" value="P-loop containing nucleotide triphosphate hydrolases"/>
    <property type="match status" value="1"/>
</dbReference>
<dbReference type="Proteomes" id="UP000189670">
    <property type="component" value="Unassembled WGS sequence"/>
</dbReference>
<dbReference type="EMBL" id="ATBP01000962">
    <property type="protein sequence ID" value="ETR68415.1"/>
    <property type="molecule type" value="Genomic_DNA"/>
</dbReference>
<sequence>MQHADFAIKANHVGKCYHIYSRPIDRLKQSLWRGKKTFYNEFWAFQRGSFTIKKGESLGIVGSNGSGKSTLLKMICGILHPTVGEIEVNGRIAALLELGSGFNPEFTGRENIFMSAAILGLTRLKTTALFDEIVDFADIGSFIEQPVKMYSSGMKMRLAFAVALKVSPDILVLDEVLAVGDMRFQQKCMAKIKKFFQTGTVILVSHNLSAVTELCSRVIWIESGKIRMDDQPKRVTEKYMQYMHEGDISSKWIDPKQNSNPKNNANSSDIDWSTFVQNNSKLKQFGDNRATIKAFRIRSQAETNGILYGGQACEISMIVDAHENITDPIFGYIVIDQFGRNILGDNTIF</sequence>
<evidence type="ECO:0000256" key="1">
    <source>
        <dbReference type="ARBA" id="ARBA00005417"/>
    </source>
</evidence>
<dbReference type="CDD" id="cd10147">
    <property type="entry name" value="Wzt_C-like"/>
    <property type="match status" value="1"/>
</dbReference>
<protein>
    <submittedName>
        <fullName evidence="6">Lipopolysaccharide transport system ATP-binding protein</fullName>
    </submittedName>
</protein>
<feature type="domain" description="ABC transporter" evidence="5">
    <location>
        <begin position="21"/>
        <end position="248"/>
    </location>
</feature>
<evidence type="ECO:0000259" key="5">
    <source>
        <dbReference type="PROSITE" id="PS50893"/>
    </source>
</evidence>
<comment type="similarity">
    <text evidence="1">Belongs to the ABC transporter superfamily.</text>
</comment>
<dbReference type="PANTHER" id="PTHR46743:SF2">
    <property type="entry name" value="TEICHOIC ACIDS EXPORT ATP-BINDING PROTEIN TAGH"/>
    <property type="match status" value="1"/>
</dbReference>
<reference evidence="7" key="1">
    <citation type="submission" date="2012-11" db="EMBL/GenBank/DDBJ databases">
        <authorList>
            <person name="Lucero-Rivera Y.E."/>
            <person name="Tovar-Ramirez D."/>
        </authorList>
    </citation>
    <scope>NUCLEOTIDE SEQUENCE [LARGE SCALE GENOMIC DNA]</scope>
    <source>
        <strain evidence="7">Araruama</strain>
    </source>
</reference>
<keyword evidence="4 6" id="KW-0067">ATP-binding</keyword>